<keyword evidence="4" id="KW-1185">Reference proteome</keyword>
<dbReference type="AlphaFoldDB" id="A0AAD7KT83"/>
<dbReference type="KEGG" id="qsa:O6P43_034093"/>
<dbReference type="InterPro" id="IPR036869">
    <property type="entry name" value="J_dom_sf"/>
</dbReference>
<dbReference type="InterPro" id="IPR042162">
    <property type="entry name" value="AtJ13"/>
</dbReference>
<dbReference type="PROSITE" id="PS50076">
    <property type="entry name" value="DNAJ_2"/>
    <property type="match status" value="1"/>
</dbReference>
<dbReference type="CDD" id="cd06257">
    <property type="entry name" value="DnaJ"/>
    <property type="match status" value="1"/>
</dbReference>
<dbReference type="Proteomes" id="UP001163823">
    <property type="component" value="Chromosome 14"/>
</dbReference>
<dbReference type="InterPro" id="IPR055225">
    <property type="entry name" value="DNAJC11-like_beta-barrel"/>
</dbReference>
<evidence type="ECO:0000313" key="3">
    <source>
        <dbReference type="EMBL" id="KAJ7944746.1"/>
    </source>
</evidence>
<comment type="caution">
    <text evidence="3">The sequence shown here is derived from an EMBL/GenBank/DDBJ whole genome shotgun (WGS) entry which is preliminary data.</text>
</comment>
<dbReference type="EMBL" id="JARAOO010000014">
    <property type="protein sequence ID" value="KAJ7944746.1"/>
    <property type="molecule type" value="Genomic_DNA"/>
</dbReference>
<name>A0AAD7KT83_QUISA</name>
<gene>
    <name evidence="3" type="ORF">O6P43_034093</name>
</gene>
<dbReference type="InterPro" id="IPR001623">
    <property type="entry name" value="DnaJ_domain"/>
</dbReference>
<dbReference type="PANTHER" id="PTHR44914:SF1">
    <property type="entry name" value="CHAPERONE PROTEIN DNAJ 13"/>
    <property type="match status" value="1"/>
</dbReference>
<sequence>MKDEGEGPPNRELYALLHLSPEAPDEEIRKAYRQWAQVYHPDKYQASHMKDIATENFQRICEAYEILTDVNKRTIYGMEGLRAGLELGAELNKAQELKVELEKLRRKQEQKKIVAHFLPSGTILASMSFPHFRDGDGFMRGMAMTSEVQSQLSKRNGVVIAGNLKVADNSGGGAATVVFRHQVSPVSSVELMAAAGLESLVGVQTTRQLSLHSAATMGLALSLSDGSLNLSNSWTRQLSETAAGNILLALGSESSIAVGWQKKDEKMSANGELKVRPLFLLKHVKLFFLKPDKICEEGQDWGRYIAAAILKPEKYCLNLTFGYLYLQAIGFCCNIWIAQ</sequence>
<evidence type="ECO:0000313" key="4">
    <source>
        <dbReference type="Proteomes" id="UP001163823"/>
    </source>
</evidence>
<accession>A0AAD7KT83</accession>
<dbReference type="Pfam" id="PF22774">
    <property type="entry name" value="DNAJC11_beta-barrel"/>
    <property type="match status" value="1"/>
</dbReference>
<feature type="domain" description="J" evidence="2">
    <location>
        <begin position="12"/>
        <end position="80"/>
    </location>
</feature>
<dbReference type="Gene3D" id="1.10.287.110">
    <property type="entry name" value="DnaJ domain"/>
    <property type="match status" value="1"/>
</dbReference>
<feature type="coiled-coil region" evidence="1">
    <location>
        <begin position="87"/>
        <end position="114"/>
    </location>
</feature>
<dbReference type="SMART" id="SM00271">
    <property type="entry name" value="DnaJ"/>
    <property type="match status" value="1"/>
</dbReference>
<dbReference type="PRINTS" id="PR00625">
    <property type="entry name" value="JDOMAIN"/>
</dbReference>
<protein>
    <submittedName>
        <fullName evidence="3">Chaperone protein dnaJ</fullName>
    </submittedName>
</protein>
<proteinExistence type="predicted"/>
<organism evidence="3 4">
    <name type="scientific">Quillaja saponaria</name>
    <name type="common">Soap bark tree</name>
    <dbReference type="NCBI Taxonomy" id="32244"/>
    <lineage>
        <taxon>Eukaryota</taxon>
        <taxon>Viridiplantae</taxon>
        <taxon>Streptophyta</taxon>
        <taxon>Embryophyta</taxon>
        <taxon>Tracheophyta</taxon>
        <taxon>Spermatophyta</taxon>
        <taxon>Magnoliopsida</taxon>
        <taxon>eudicotyledons</taxon>
        <taxon>Gunneridae</taxon>
        <taxon>Pentapetalae</taxon>
        <taxon>rosids</taxon>
        <taxon>fabids</taxon>
        <taxon>Fabales</taxon>
        <taxon>Quillajaceae</taxon>
        <taxon>Quillaja</taxon>
    </lineage>
</organism>
<reference evidence="3" key="1">
    <citation type="journal article" date="2023" name="Science">
        <title>Elucidation of the pathway for biosynthesis of saponin adjuvants from the soapbark tree.</title>
        <authorList>
            <person name="Reed J."/>
            <person name="Orme A."/>
            <person name="El-Demerdash A."/>
            <person name="Owen C."/>
            <person name="Martin L.B.B."/>
            <person name="Misra R.C."/>
            <person name="Kikuchi S."/>
            <person name="Rejzek M."/>
            <person name="Martin A.C."/>
            <person name="Harkess A."/>
            <person name="Leebens-Mack J."/>
            <person name="Louveau T."/>
            <person name="Stephenson M.J."/>
            <person name="Osbourn A."/>
        </authorList>
    </citation>
    <scope>NUCLEOTIDE SEQUENCE</scope>
    <source>
        <strain evidence="3">S10</strain>
    </source>
</reference>
<dbReference type="SUPFAM" id="SSF46565">
    <property type="entry name" value="Chaperone J-domain"/>
    <property type="match status" value="1"/>
</dbReference>
<evidence type="ECO:0000256" key="1">
    <source>
        <dbReference type="SAM" id="Coils"/>
    </source>
</evidence>
<keyword evidence="1" id="KW-0175">Coiled coil</keyword>
<dbReference type="PANTHER" id="PTHR44914">
    <property type="entry name" value="CHAPERONE PROTEIN DNAJ 13"/>
    <property type="match status" value="1"/>
</dbReference>
<evidence type="ECO:0000259" key="2">
    <source>
        <dbReference type="PROSITE" id="PS50076"/>
    </source>
</evidence>
<dbReference type="Pfam" id="PF00226">
    <property type="entry name" value="DnaJ"/>
    <property type="match status" value="1"/>
</dbReference>
<dbReference type="InterPro" id="IPR018253">
    <property type="entry name" value="DnaJ_domain_CS"/>
</dbReference>
<dbReference type="PROSITE" id="PS00636">
    <property type="entry name" value="DNAJ_1"/>
    <property type="match status" value="1"/>
</dbReference>